<evidence type="ECO:0000256" key="1">
    <source>
        <dbReference type="SAM" id="MobiDB-lite"/>
    </source>
</evidence>
<evidence type="ECO:0000313" key="3">
    <source>
        <dbReference type="Proteomes" id="UP000004816"/>
    </source>
</evidence>
<dbReference type="EMBL" id="ACZI02000002">
    <property type="protein sequence ID" value="EFV13483.2"/>
    <property type="molecule type" value="Genomic_DNA"/>
</dbReference>
<protein>
    <submittedName>
        <fullName evidence="2">Uncharacterized protein</fullName>
    </submittedName>
</protein>
<feature type="compositionally biased region" description="Basic and acidic residues" evidence="1">
    <location>
        <begin position="114"/>
        <end position="133"/>
    </location>
</feature>
<comment type="caution">
    <text evidence="2">The sequence shown here is derived from an EMBL/GenBank/DDBJ whole genome shotgun (WGS) entry which is preliminary data.</text>
</comment>
<feature type="compositionally biased region" description="Basic and acidic residues" evidence="1">
    <location>
        <begin position="61"/>
        <end position="81"/>
    </location>
</feature>
<feature type="region of interest" description="Disordered" evidence="1">
    <location>
        <begin position="60"/>
        <end position="133"/>
    </location>
</feature>
<dbReference type="OrthoDB" id="4777620at2"/>
<proteinExistence type="predicted"/>
<feature type="non-terminal residue" evidence="2">
    <location>
        <position position="1"/>
    </location>
</feature>
<dbReference type="HOGENOM" id="CLU_1900761_0_0_11"/>
<evidence type="ECO:0000313" key="2">
    <source>
        <dbReference type="EMBL" id="EFV13483.2"/>
    </source>
</evidence>
<dbReference type="Proteomes" id="UP000004816">
    <property type="component" value="Unassembled WGS sequence"/>
</dbReference>
<keyword evidence="3" id="KW-1185">Reference proteome</keyword>
<name>E5XQ86_SEGRC</name>
<accession>E5XQ86</accession>
<sequence>GDKSWRLTAVCFLEEPDSAYVHSLATMPSPVESYWPGRPGYEADVPQAAVEDAKTLSSEELAVKQDDPLRHAQDAAKRDPDGLYDPVGLPPKEAEWYRKSAERSGRAQLTNARWKQELDQYRKEERGGDNLNW</sequence>
<organism evidence="2 3">
    <name type="scientific">Segniliparus rugosus (strain ATCC BAA-974 / DSM 45345 / CCUG 50838 / CIP 108380 / JCM 13579 / CDC 945)</name>
    <dbReference type="NCBI Taxonomy" id="679197"/>
    <lineage>
        <taxon>Bacteria</taxon>
        <taxon>Bacillati</taxon>
        <taxon>Actinomycetota</taxon>
        <taxon>Actinomycetes</taxon>
        <taxon>Mycobacteriales</taxon>
        <taxon>Segniliparaceae</taxon>
        <taxon>Segniliparus</taxon>
    </lineage>
</organism>
<dbReference type="RefSeq" id="WP_021030073.1">
    <property type="nucleotide sequence ID" value="NZ_KI391953.1"/>
</dbReference>
<dbReference type="AlphaFoldDB" id="E5XQ86"/>
<gene>
    <name evidence="2" type="ORF">HMPREF9336_01658</name>
</gene>
<feature type="compositionally biased region" description="Basic and acidic residues" evidence="1">
    <location>
        <begin position="92"/>
        <end position="105"/>
    </location>
</feature>
<reference evidence="2 3" key="1">
    <citation type="journal article" date="2011" name="Stand. Genomic Sci.">
        <title>High quality draft genome sequence of Segniliparus rugosus CDC 945(T)= (ATCC BAA-974(T)).</title>
        <authorList>
            <person name="Earl A.M."/>
            <person name="Desjardins C.A."/>
            <person name="Fitzgerald M.G."/>
            <person name="Arachchi H.M."/>
            <person name="Zeng Q."/>
            <person name="Mehta T."/>
            <person name="Griggs A."/>
            <person name="Birren B.W."/>
            <person name="Toney N.C."/>
            <person name="Carr J."/>
            <person name="Posey J."/>
            <person name="Butler W.R."/>
        </authorList>
    </citation>
    <scope>NUCLEOTIDE SEQUENCE [LARGE SCALE GENOMIC DNA]</scope>
    <source>
        <strain evidence="3">ATCC BAA-974 / DSM 45345 / CCUG 50838 / CIP 108380 / JCM 13579 / CDC 945</strain>
    </source>
</reference>